<reference evidence="1 2" key="1">
    <citation type="journal article" date="2016" name="Nat. Commun.">
        <title>Extremotolerant tardigrade genome and improved radiotolerance of human cultured cells by tardigrade-unique protein.</title>
        <authorList>
            <person name="Hashimoto T."/>
            <person name="Horikawa D.D."/>
            <person name="Saito Y."/>
            <person name="Kuwahara H."/>
            <person name="Kozuka-Hata H."/>
            <person name="Shin-I T."/>
            <person name="Minakuchi Y."/>
            <person name="Ohishi K."/>
            <person name="Motoyama A."/>
            <person name="Aizu T."/>
            <person name="Enomoto A."/>
            <person name="Kondo K."/>
            <person name="Tanaka S."/>
            <person name="Hara Y."/>
            <person name="Koshikawa S."/>
            <person name="Sagara H."/>
            <person name="Miura T."/>
            <person name="Yokobori S."/>
            <person name="Miyagawa K."/>
            <person name="Suzuki Y."/>
            <person name="Kubo T."/>
            <person name="Oyama M."/>
            <person name="Kohara Y."/>
            <person name="Fujiyama A."/>
            <person name="Arakawa K."/>
            <person name="Katayama T."/>
            <person name="Toyoda A."/>
            <person name="Kunieda T."/>
        </authorList>
    </citation>
    <scope>NUCLEOTIDE SEQUENCE [LARGE SCALE GENOMIC DNA]</scope>
    <source>
        <strain evidence="1 2">YOKOZUNA-1</strain>
    </source>
</reference>
<sequence length="149" mass="16468">MSAPKRGQESRQTKQFYPYLHTRKIAKTTFSIHRNVVQVGLLHYCHLSTVFRKCLSSQPSKTSAQSVARASTLLRKGSPLVENGTRPASSAVCATSCWTRPTSLNIRARFSAVTATAASTVQRELDSVEVLVPCPWTPVLIWVTPLAQR</sequence>
<name>A0A1D1VNT6_RAMVA</name>
<proteinExistence type="predicted"/>
<gene>
    <name evidence="1" type="primary">RvY_12470</name>
    <name evidence="1" type="synonym">RvY_12470.1</name>
    <name evidence="1" type="ORF">RvY_12470-1</name>
</gene>
<dbReference type="Proteomes" id="UP000186922">
    <property type="component" value="Unassembled WGS sequence"/>
</dbReference>
<dbReference type="EMBL" id="BDGG01000007">
    <property type="protein sequence ID" value="GAV01823.1"/>
    <property type="molecule type" value="Genomic_DNA"/>
</dbReference>
<evidence type="ECO:0000313" key="2">
    <source>
        <dbReference type="Proteomes" id="UP000186922"/>
    </source>
</evidence>
<evidence type="ECO:0000313" key="1">
    <source>
        <dbReference type="EMBL" id="GAV01823.1"/>
    </source>
</evidence>
<keyword evidence="2" id="KW-1185">Reference proteome</keyword>
<accession>A0A1D1VNT6</accession>
<protein>
    <submittedName>
        <fullName evidence="1">Uncharacterized protein</fullName>
    </submittedName>
</protein>
<organism evidence="1 2">
    <name type="scientific">Ramazzottius varieornatus</name>
    <name type="common">Water bear</name>
    <name type="synonym">Tardigrade</name>
    <dbReference type="NCBI Taxonomy" id="947166"/>
    <lineage>
        <taxon>Eukaryota</taxon>
        <taxon>Metazoa</taxon>
        <taxon>Ecdysozoa</taxon>
        <taxon>Tardigrada</taxon>
        <taxon>Eutardigrada</taxon>
        <taxon>Parachela</taxon>
        <taxon>Hypsibioidea</taxon>
        <taxon>Ramazzottiidae</taxon>
        <taxon>Ramazzottius</taxon>
    </lineage>
</organism>
<dbReference type="AlphaFoldDB" id="A0A1D1VNT6"/>
<comment type="caution">
    <text evidence="1">The sequence shown here is derived from an EMBL/GenBank/DDBJ whole genome shotgun (WGS) entry which is preliminary data.</text>
</comment>